<dbReference type="OrthoDB" id="7365718at2"/>
<dbReference type="RefSeq" id="WP_135661120.1">
    <property type="nucleotide sequence ID" value="NZ_SRMQ01000018.1"/>
</dbReference>
<reference evidence="2 3" key="1">
    <citation type="submission" date="2019-04" db="EMBL/GenBank/DDBJ databases">
        <authorList>
            <person name="Poehlein A."/>
            <person name="Bengelsdorf F.R."/>
            <person name="Duerre P."/>
            <person name="Daniel R."/>
        </authorList>
    </citation>
    <scope>NUCLEOTIDE SEQUENCE [LARGE SCALE GENOMIC DNA]</scope>
    <source>
        <strain evidence="2 3">BS-1</strain>
    </source>
</reference>
<feature type="compositionally biased region" description="Low complexity" evidence="1">
    <location>
        <begin position="141"/>
        <end position="154"/>
    </location>
</feature>
<accession>A0A4Z0XY18</accession>
<comment type="caution">
    <text evidence="2">The sequence shown here is derived from an EMBL/GenBank/DDBJ whole genome shotgun (WGS) entry which is preliminary data.</text>
</comment>
<feature type="compositionally biased region" description="Basic and acidic residues" evidence="1">
    <location>
        <begin position="156"/>
        <end position="171"/>
    </location>
</feature>
<proteinExistence type="predicted"/>
<dbReference type="EMBL" id="SRMQ01000018">
    <property type="protein sequence ID" value="TGJ75397.1"/>
    <property type="molecule type" value="Genomic_DNA"/>
</dbReference>
<name>A0A4Z0XY18_9FIRM</name>
<keyword evidence="3" id="KW-1185">Reference proteome</keyword>
<sequence length="310" mass="35522">MLDSGYVRIYRSFLSWEWYDDANTMRVFLHLILTANWEPKKWHGITIERGQRVYSRSKLAAELRMSERSVRTSLNHLISTGEVTNQTTPQYSIITIKNYELYQQTTSKTTNDRPTDPNMPETPMDTEMNGDIFQNQHNKNSENSTNETTSKTTNDSPHESLENSETGEAKRPTKRPTTDQPPTNDRPQLKKDKKDKKDKKNIYSKIFSEYAAGDLELLKALNDFAEMRKAIKKPLSTERAATMLIHSLDKYADDNKTKIAILNQSIFKNWQGVFPLKGDDHHGQSANNAGNYVKGSADCAEEVPKYGKVY</sequence>
<dbReference type="Proteomes" id="UP000297714">
    <property type="component" value="Unassembled WGS sequence"/>
</dbReference>
<feature type="region of interest" description="Disordered" evidence="1">
    <location>
        <begin position="106"/>
        <end position="198"/>
    </location>
</feature>
<evidence type="ECO:0000256" key="1">
    <source>
        <dbReference type="SAM" id="MobiDB-lite"/>
    </source>
</evidence>
<protein>
    <submittedName>
        <fullName evidence="2">Uncharacterized protein</fullName>
    </submittedName>
</protein>
<dbReference type="AlphaFoldDB" id="A0A4Z0XY18"/>
<evidence type="ECO:0000313" key="3">
    <source>
        <dbReference type="Proteomes" id="UP000297714"/>
    </source>
</evidence>
<organism evidence="2 3">
    <name type="scientific">Caproiciproducens galactitolivorans</name>
    <dbReference type="NCBI Taxonomy" id="642589"/>
    <lineage>
        <taxon>Bacteria</taxon>
        <taxon>Bacillati</taxon>
        <taxon>Bacillota</taxon>
        <taxon>Clostridia</taxon>
        <taxon>Eubacteriales</taxon>
        <taxon>Acutalibacteraceae</taxon>
        <taxon>Caproiciproducens</taxon>
    </lineage>
</organism>
<evidence type="ECO:0000313" key="2">
    <source>
        <dbReference type="EMBL" id="TGJ75397.1"/>
    </source>
</evidence>
<gene>
    <name evidence="2" type="ORF">CAGA_24200</name>
</gene>